<reference evidence="5 6" key="1">
    <citation type="submission" date="2020-02" db="EMBL/GenBank/DDBJ databases">
        <title>complete genome sequence of Rhodobacteraceae bacterium.</title>
        <authorList>
            <person name="Park J."/>
            <person name="Kim Y.-S."/>
            <person name="Kim K.-H."/>
        </authorList>
    </citation>
    <scope>NUCLEOTIDE SEQUENCE [LARGE SCALE GENOMIC DNA]</scope>
    <source>
        <strain evidence="5 6">RR4-56</strain>
    </source>
</reference>
<feature type="domain" description="D-galactarate/Altronate dehydratase C-terminal" evidence="4">
    <location>
        <begin position="142"/>
        <end position="379"/>
    </location>
</feature>
<accession>A0A7L5BWD6</accession>
<keyword evidence="2" id="KW-0456">Lyase</keyword>
<dbReference type="InterPro" id="IPR007392">
    <property type="entry name" value="GD_AH_second"/>
</dbReference>
<feature type="domain" description="D-galactarate/Altronate dehydratase second" evidence="3">
    <location>
        <begin position="6"/>
        <end position="131"/>
    </location>
</feature>
<keyword evidence="6" id="KW-1185">Reference proteome</keyword>
<dbReference type="AlphaFoldDB" id="A0A7L5BWD6"/>
<dbReference type="EMBL" id="CP049056">
    <property type="protein sequence ID" value="QIE56195.1"/>
    <property type="molecule type" value="Genomic_DNA"/>
</dbReference>
<sequence length="384" mass="40061">MMSFLGYERPDGQVGLRNHVGVISVMDNCNPVTRAVANAVEGALPVTTLFVRGQLGRDLDIAYDTLAGLARNPNIAAIVLIGLEPVTTEEVASRIRSCGKPLEIVNIQLVGGTIEATALGVRHAARLMREASRQKRTNQPLTKLTIGVECGGSDTTSGLASNPSIGFAADQVVAGGGKVVISETSEFFGAEHLFAERAETEAVGQQFLDAVLGFEEEVMARGLDLRGANPSKDNIRGGLTTIEEKALGAMSKAGTSPLVGVLKYGEAPMKAGLHFMATPAPAVESLTGLAAGGCQLILFSTGVGNPIGSVVATTLKVSGNRNTVATFSDNIDFDVSDVIENGSPIREAGGRLFDFTLEVASGALTSSEVLDVRETAISRFEPSM</sequence>
<dbReference type="Pfam" id="PF20629">
    <property type="entry name" value="GD_AH_C"/>
    <property type="match status" value="1"/>
</dbReference>
<dbReference type="GO" id="GO:0019698">
    <property type="term" value="P:D-galacturonate catabolic process"/>
    <property type="evidence" value="ECO:0007669"/>
    <property type="project" value="TreeGrafter"/>
</dbReference>
<name>A0A7L5BWD6_9RHOB</name>
<evidence type="ECO:0000313" key="6">
    <source>
        <dbReference type="Proteomes" id="UP000503336"/>
    </source>
</evidence>
<evidence type="ECO:0000313" key="5">
    <source>
        <dbReference type="EMBL" id="QIE56195.1"/>
    </source>
</evidence>
<comment type="similarity">
    <text evidence="1">Belongs to the UxaA family.</text>
</comment>
<dbReference type="PANTHER" id="PTHR30536:SF5">
    <property type="entry name" value="ALTRONATE DEHYDRATASE"/>
    <property type="match status" value="1"/>
</dbReference>
<keyword evidence="5" id="KW-0378">Hydrolase</keyword>
<evidence type="ECO:0000259" key="3">
    <source>
        <dbReference type="Pfam" id="PF04295"/>
    </source>
</evidence>
<evidence type="ECO:0000256" key="2">
    <source>
        <dbReference type="ARBA" id="ARBA00023239"/>
    </source>
</evidence>
<dbReference type="Proteomes" id="UP000503336">
    <property type="component" value="Chromosome"/>
</dbReference>
<organism evidence="5 6">
    <name type="scientific">Pikeienuella piscinae</name>
    <dbReference type="NCBI Taxonomy" id="2748098"/>
    <lineage>
        <taxon>Bacteria</taxon>
        <taxon>Pseudomonadati</taxon>
        <taxon>Pseudomonadota</taxon>
        <taxon>Alphaproteobacteria</taxon>
        <taxon>Rhodobacterales</taxon>
        <taxon>Paracoccaceae</taxon>
        <taxon>Pikeienuella</taxon>
    </lineage>
</organism>
<dbReference type="Pfam" id="PF04295">
    <property type="entry name" value="GD_AH_second"/>
    <property type="match status" value="1"/>
</dbReference>
<protein>
    <submittedName>
        <fullName evidence="5">UxaA family hydrolase</fullName>
    </submittedName>
</protein>
<evidence type="ECO:0000259" key="4">
    <source>
        <dbReference type="Pfam" id="PF20629"/>
    </source>
</evidence>
<proteinExistence type="inferred from homology"/>
<dbReference type="InterPro" id="IPR048332">
    <property type="entry name" value="GD_AH_C"/>
</dbReference>
<dbReference type="GO" id="GO:0016829">
    <property type="term" value="F:lyase activity"/>
    <property type="evidence" value="ECO:0007669"/>
    <property type="project" value="UniProtKB-KW"/>
</dbReference>
<dbReference type="PANTHER" id="PTHR30536">
    <property type="entry name" value="ALTRONATE/GALACTARATE DEHYDRATASE"/>
    <property type="match status" value="1"/>
</dbReference>
<dbReference type="KEGG" id="hdh:G5B40_12435"/>
<dbReference type="GO" id="GO:0016787">
    <property type="term" value="F:hydrolase activity"/>
    <property type="evidence" value="ECO:0007669"/>
    <property type="project" value="UniProtKB-KW"/>
</dbReference>
<dbReference type="InterPro" id="IPR052172">
    <property type="entry name" value="UxaA_altronate/galactarate_dh"/>
</dbReference>
<gene>
    <name evidence="5" type="ORF">G5B40_12435</name>
</gene>
<evidence type="ECO:0000256" key="1">
    <source>
        <dbReference type="ARBA" id="ARBA00010986"/>
    </source>
</evidence>